<feature type="chain" id="PRO_5004761168" description="DUF4874 domain-containing protein" evidence="2">
    <location>
        <begin position="34"/>
        <end position="546"/>
    </location>
</feature>
<dbReference type="Pfam" id="PF16173">
    <property type="entry name" value="DUF4874"/>
    <property type="match status" value="1"/>
</dbReference>
<dbReference type="PATRIC" id="fig|1073362.3.peg.2182"/>
<reference evidence="5 6" key="1">
    <citation type="submission" date="2013-11" db="EMBL/GenBank/DDBJ databases">
        <title>The Genome Sequence of Eikenella corrodens CC92I.</title>
        <authorList>
            <consortium name="The Broad Institute Genomics Platform"/>
            <person name="Earl A."/>
            <person name="Allen-Vercoe E."/>
            <person name="Daigneault M."/>
            <person name="Young S.K."/>
            <person name="Zeng Q."/>
            <person name="Gargeya S."/>
            <person name="Fitzgerald M."/>
            <person name="Abouelleil A."/>
            <person name="Alvarado L."/>
            <person name="Chapman S.B."/>
            <person name="Gainer-Dewar J."/>
            <person name="Goldberg J."/>
            <person name="Griggs A."/>
            <person name="Gujja S."/>
            <person name="Hansen M."/>
            <person name="Howarth C."/>
            <person name="Imamovic A."/>
            <person name="Ireland A."/>
            <person name="Larimer J."/>
            <person name="McCowan C."/>
            <person name="Murphy C."/>
            <person name="Pearson M."/>
            <person name="Poon T.W."/>
            <person name="Priest M."/>
            <person name="Roberts A."/>
            <person name="Saif S."/>
            <person name="Shea T."/>
            <person name="Sykes S."/>
            <person name="Wortman J."/>
            <person name="Nusbaum C."/>
            <person name="Birren B."/>
        </authorList>
    </citation>
    <scope>NUCLEOTIDE SEQUENCE [LARGE SCALE GENOMIC DNA]</scope>
    <source>
        <strain evidence="5 6">CC92I</strain>
    </source>
</reference>
<feature type="compositionally biased region" description="Polar residues" evidence="1">
    <location>
        <begin position="61"/>
        <end position="80"/>
    </location>
</feature>
<feature type="domain" description="DUF4874" evidence="4">
    <location>
        <begin position="150"/>
        <end position="302"/>
    </location>
</feature>
<feature type="compositionally biased region" description="Low complexity" evidence="1">
    <location>
        <begin position="87"/>
        <end position="133"/>
    </location>
</feature>
<dbReference type="InterPro" id="IPR032379">
    <property type="entry name" value="DUF4874"/>
</dbReference>
<evidence type="ECO:0000259" key="3">
    <source>
        <dbReference type="Pfam" id="PF16116"/>
    </source>
</evidence>
<feature type="domain" description="DUF4832" evidence="3">
    <location>
        <begin position="321"/>
        <end position="476"/>
    </location>
</feature>
<name>V7IBV6_EIKCO</name>
<keyword evidence="2" id="KW-0732">Signal</keyword>
<dbReference type="HOGENOM" id="CLU_023401_2_0_4"/>
<feature type="compositionally biased region" description="Low complexity" evidence="1">
    <location>
        <begin position="49"/>
        <end position="60"/>
    </location>
</feature>
<proteinExistence type="predicted"/>
<comment type="caution">
    <text evidence="5">The sequence shown here is derived from an EMBL/GenBank/DDBJ whole genome shotgun (WGS) entry which is preliminary data.</text>
</comment>
<evidence type="ECO:0008006" key="7">
    <source>
        <dbReference type="Google" id="ProtNLM"/>
    </source>
</evidence>
<dbReference type="AlphaFoldDB" id="V7IBV6"/>
<organism evidence="5 6">
    <name type="scientific">Eikenella corrodens CC92I</name>
    <dbReference type="NCBI Taxonomy" id="1073362"/>
    <lineage>
        <taxon>Bacteria</taxon>
        <taxon>Pseudomonadati</taxon>
        <taxon>Pseudomonadota</taxon>
        <taxon>Betaproteobacteria</taxon>
        <taxon>Neisseriales</taxon>
        <taxon>Neisseriaceae</taxon>
        <taxon>Eikenella</taxon>
    </lineage>
</organism>
<sequence length="546" mass="59944">MFHGINIISRPFRKIVIMNKTLLSVLICTVALAGCKKDESDTPSNTGSNQQANQTAAKQNEGTVQLGTSGNADRTRNISVGTGGGSANSNNNPGAANGSNSGNNATNNANNNNATNSNANNSNNGNNNNGNNNVKTVSLKEAAGDVPGYGRGFYRYGKDPSQITDADLENAYRDGYRLMYMPADLSQWRNQDLPQSYLNALDQGLSKMKNVNAILRFSYDYTAAGQDTNLAQVRRHIEQLRPILAKNRDNIFVWQAGFIGAWGEWHSSANNLNTDQNKAEVIKALLNANNNGIYAKLQLRYPGDLMNFRNNSNLPRGAASLGMHNDCFMASKDDVGTYYPRGSGRSPEELRSFARENSIHQVFGGETCEPLAGARTSCADILREGAEYHVSYLNYDYHKTFIGNWESGSCMTEVRKRMGYRYVVEELSAYVDQQNSNIVHWSAKIANRGWANAPDWGYKLYLVVNGQKVLLNNRFSVQPGTAQSFRGSFLKSQLNGKAPILLIDTEDANYSGPHPLQFANADDGNAQKAPEGPFRTGLALKWLLSI</sequence>
<dbReference type="Pfam" id="PF16116">
    <property type="entry name" value="DUF4832"/>
    <property type="match status" value="1"/>
</dbReference>
<dbReference type="EMBL" id="AZGQ01000012">
    <property type="protein sequence ID" value="ETA82834.1"/>
    <property type="molecule type" value="Genomic_DNA"/>
</dbReference>
<evidence type="ECO:0000256" key="2">
    <source>
        <dbReference type="SAM" id="SignalP"/>
    </source>
</evidence>
<evidence type="ECO:0000313" key="5">
    <source>
        <dbReference type="EMBL" id="ETA82834.1"/>
    </source>
</evidence>
<accession>V7IBV6</accession>
<feature type="signal peptide" evidence="2">
    <location>
        <begin position="1"/>
        <end position="33"/>
    </location>
</feature>
<feature type="region of interest" description="Disordered" evidence="1">
    <location>
        <begin position="37"/>
        <end position="134"/>
    </location>
</feature>
<evidence type="ECO:0000256" key="1">
    <source>
        <dbReference type="SAM" id="MobiDB-lite"/>
    </source>
</evidence>
<gene>
    <name evidence="5" type="ORF">HMPREF1177_01915</name>
</gene>
<dbReference type="Proteomes" id="UP000018554">
    <property type="component" value="Unassembled WGS sequence"/>
</dbReference>
<protein>
    <recommendedName>
        <fullName evidence="7">DUF4874 domain-containing protein</fullName>
    </recommendedName>
</protein>
<keyword evidence="6" id="KW-1185">Reference proteome</keyword>
<evidence type="ECO:0000313" key="6">
    <source>
        <dbReference type="Proteomes" id="UP000018554"/>
    </source>
</evidence>
<evidence type="ECO:0000259" key="4">
    <source>
        <dbReference type="Pfam" id="PF16173"/>
    </source>
</evidence>
<dbReference type="InterPro" id="IPR032267">
    <property type="entry name" value="DUF4832"/>
</dbReference>